<dbReference type="OrthoDB" id="338531at2759"/>
<organism evidence="5 6">
    <name type="scientific">Artemisia annua</name>
    <name type="common">Sweet wormwood</name>
    <dbReference type="NCBI Taxonomy" id="35608"/>
    <lineage>
        <taxon>Eukaryota</taxon>
        <taxon>Viridiplantae</taxon>
        <taxon>Streptophyta</taxon>
        <taxon>Embryophyta</taxon>
        <taxon>Tracheophyta</taxon>
        <taxon>Spermatophyta</taxon>
        <taxon>Magnoliopsida</taxon>
        <taxon>eudicotyledons</taxon>
        <taxon>Gunneridae</taxon>
        <taxon>Pentapetalae</taxon>
        <taxon>asterids</taxon>
        <taxon>campanulids</taxon>
        <taxon>Asterales</taxon>
        <taxon>Asteraceae</taxon>
        <taxon>Asteroideae</taxon>
        <taxon>Anthemideae</taxon>
        <taxon>Artemisiinae</taxon>
        <taxon>Artemisia</taxon>
    </lineage>
</organism>
<dbReference type="InterPro" id="IPR001606">
    <property type="entry name" value="ARID_dom"/>
</dbReference>
<dbReference type="EMBL" id="PKPP01008817">
    <property type="protein sequence ID" value="PWA49703.1"/>
    <property type="molecule type" value="Genomic_DNA"/>
</dbReference>
<dbReference type="Pfam" id="PF01388">
    <property type="entry name" value="ARID"/>
    <property type="match status" value="1"/>
</dbReference>
<dbReference type="SMART" id="SM00501">
    <property type="entry name" value="BRIGHT"/>
    <property type="match status" value="1"/>
</dbReference>
<reference evidence="5 6" key="1">
    <citation type="journal article" date="2018" name="Mol. Plant">
        <title>The genome of Artemisia annua provides insight into the evolution of Asteraceae family and artemisinin biosynthesis.</title>
        <authorList>
            <person name="Shen Q."/>
            <person name="Zhang L."/>
            <person name="Liao Z."/>
            <person name="Wang S."/>
            <person name="Yan T."/>
            <person name="Shi P."/>
            <person name="Liu M."/>
            <person name="Fu X."/>
            <person name="Pan Q."/>
            <person name="Wang Y."/>
            <person name="Lv Z."/>
            <person name="Lu X."/>
            <person name="Zhang F."/>
            <person name="Jiang W."/>
            <person name="Ma Y."/>
            <person name="Chen M."/>
            <person name="Hao X."/>
            <person name="Li L."/>
            <person name="Tang Y."/>
            <person name="Lv G."/>
            <person name="Zhou Y."/>
            <person name="Sun X."/>
            <person name="Brodelius P.E."/>
            <person name="Rose J.K.C."/>
            <person name="Tang K."/>
        </authorList>
    </citation>
    <scope>NUCLEOTIDE SEQUENCE [LARGE SCALE GENOMIC DNA]</scope>
    <source>
        <strain evidence="6">cv. Huhao1</strain>
        <tissue evidence="5">Leaf</tissue>
    </source>
</reference>
<dbReference type="STRING" id="35608.A0A2U1LL28"/>
<dbReference type="PANTHER" id="PTHR46691">
    <property type="entry name" value="HIGH MOBILITY GROUP B PROTEIN 9"/>
    <property type="match status" value="1"/>
</dbReference>
<evidence type="ECO:0000313" key="6">
    <source>
        <dbReference type="Proteomes" id="UP000245207"/>
    </source>
</evidence>
<feature type="domain" description="ARID" evidence="4">
    <location>
        <begin position="45"/>
        <end position="136"/>
    </location>
</feature>
<dbReference type="CDD" id="cd16872">
    <property type="entry name" value="ARID_HMGB9-like"/>
    <property type="match status" value="1"/>
</dbReference>
<dbReference type="Gene3D" id="1.10.30.10">
    <property type="entry name" value="High mobility group box domain"/>
    <property type="match status" value="1"/>
</dbReference>
<dbReference type="PROSITE" id="PS50118">
    <property type="entry name" value="HMG_BOX_2"/>
    <property type="match status" value="1"/>
</dbReference>
<dbReference type="InterPro" id="IPR036910">
    <property type="entry name" value="HMG_box_dom_sf"/>
</dbReference>
<dbReference type="Proteomes" id="UP000245207">
    <property type="component" value="Unassembled WGS sequence"/>
</dbReference>
<dbReference type="SUPFAM" id="SSF47095">
    <property type="entry name" value="HMG-box"/>
    <property type="match status" value="1"/>
</dbReference>
<feature type="region of interest" description="Disordered" evidence="2">
    <location>
        <begin position="1"/>
        <end position="24"/>
    </location>
</feature>
<proteinExistence type="predicted"/>
<dbReference type="InterPro" id="IPR045303">
    <property type="entry name" value="ARID_HMGB9-like"/>
</dbReference>
<sequence>MSAPSYTHHYHHGPKTSTTSTTLTSSTTTTLTAYPSAEASYEQITQNPQFFFDKLHSFHSFFGTNFKIPIIGGSSLDLHRLFIEVTSRGGFEKIVSDRRWREVMAVFKFGPTITNASFILRKSYLSLLYHFEQVYFFRKKSPSVLSADSANRLSHGSVSGSVKNLLSARQKVEVGGQVTGTIDNRFEQGYLVTVDLGNEKLSGFLYHLPSDASAPSHGTQNMYQLALREPSPPEQDSSGYNVFYSEHYDRLKPLYHGQEDVIRKRIQVLWDTLTQEEQQMYQEKCSRDKGR</sequence>
<evidence type="ECO:0000259" key="4">
    <source>
        <dbReference type="PROSITE" id="PS51011"/>
    </source>
</evidence>
<evidence type="ECO:0000313" key="5">
    <source>
        <dbReference type="EMBL" id="PWA49703.1"/>
    </source>
</evidence>
<keyword evidence="6" id="KW-1185">Reference proteome</keyword>
<dbReference type="InterPro" id="IPR036431">
    <property type="entry name" value="ARID_dom_sf"/>
</dbReference>
<evidence type="ECO:0000259" key="3">
    <source>
        <dbReference type="PROSITE" id="PS50118"/>
    </source>
</evidence>
<evidence type="ECO:0000256" key="1">
    <source>
        <dbReference type="PROSITE-ProRule" id="PRU00267"/>
    </source>
</evidence>
<feature type="DNA-binding region" description="HMG box" evidence="1">
    <location>
        <begin position="233"/>
        <end position="291"/>
    </location>
</feature>
<evidence type="ECO:0000256" key="2">
    <source>
        <dbReference type="SAM" id="MobiDB-lite"/>
    </source>
</evidence>
<comment type="caution">
    <text evidence="5">The sequence shown here is derived from an EMBL/GenBank/DDBJ whole genome shotgun (WGS) entry which is preliminary data.</text>
</comment>
<dbReference type="PANTHER" id="PTHR46691:SF6">
    <property type="entry name" value="HIGH MOBILITY GROUP B PROTEIN 10-RELATED"/>
    <property type="match status" value="1"/>
</dbReference>
<dbReference type="PROSITE" id="PS51011">
    <property type="entry name" value="ARID"/>
    <property type="match status" value="1"/>
</dbReference>
<keyword evidence="1 5" id="KW-0238">DNA-binding</keyword>
<dbReference type="SMART" id="SM01014">
    <property type="entry name" value="ARID"/>
    <property type="match status" value="1"/>
</dbReference>
<gene>
    <name evidence="5" type="ORF">CTI12_AA479150</name>
</gene>
<dbReference type="SUPFAM" id="SSF46774">
    <property type="entry name" value="ARID-like"/>
    <property type="match status" value="1"/>
</dbReference>
<keyword evidence="1" id="KW-0539">Nucleus</keyword>
<dbReference type="InterPro" id="IPR009071">
    <property type="entry name" value="HMG_box_dom"/>
</dbReference>
<feature type="domain" description="HMG box" evidence="3">
    <location>
        <begin position="233"/>
        <end position="291"/>
    </location>
</feature>
<accession>A0A2U1LL28</accession>
<protein>
    <submittedName>
        <fullName evidence="5">ARID DNA-binding domain, High mobility group box domain protein</fullName>
    </submittedName>
</protein>
<dbReference type="AlphaFoldDB" id="A0A2U1LL28"/>
<name>A0A2U1LL28_ARTAN</name>
<dbReference type="Gene3D" id="1.10.150.60">
    <property type="entry name" value="ARID DNA-binding domain"/>
    <property type="match status" value="1"/>
</dbReference>
<dbReference type="GO" id="GO:0003677">
    <property type="term" value="F:DNA binding"/>
    <property type="evidence" value="ECO:0007669"/>
    <property type="project" value="UniProtKB-UniRule"/>
</dbReference>
<dbReference type="GO" id="GO:0005634">
    <property type="term" value="C:nucleus"/>
    <property type="evidence" value="ECO:0007669"/>
    <property type="project" value="UniProtKB-UniRule"/>
</dbReference>